<dbReference type="InterPro" id="IPR001128">
    <property type="entry name" value="Cyt_P450"/>
</dbReference>
<evidence type="ECO:0000256" key="1">
    <source>
        <dbReference type="ARBA" id="ARBA00001971"/>
    </source>
</evidence>
<organism evidence="5 6">
    <name type="scientific">Penicillium subrubescens</name>
    <dbReference type="NCBI Taxonomy" id="1316194"/>
    <lineage>
        <taxon>Eukaryota</taxon>
        <taxon>Fungi</taxon>
        <taxon>Dikarya</taxon>
        <taxon>Ascomycota</taxon>
        <taxon>Pezizomycotina</taxon>
        <taxon>Eurotiomycetes</taxon>
        <taxon>Eurotiomycetidae</taxon>
        <taxon>Eurotiales</taxon>
        <taxon>Aspergillaceae</taxon>
        <taxon>Penicillium</taxon>
    </lineage>
</organism>
<comment type="cofactor">
    <cofactor evidence="1">
        <name>heme</name>
        <dbReference type="ChEBI" id="CHEBI:30413"/>
    </cofactor>
</comment>
<dbReference type="Proteomes" id="UP000186955">
    <property type="component" value="Unassembled WGS sequence"/>
</dbReference>
<keyword evidence="4" id="KW-0408">Iron</keyword>
<evidence type="ECO:0000313" key="5">
    <source>
        <dbReference type="EMBL" id="OKP11151.1"/>
    </source>
</evidence>
<keyword evidence="5" id="KW-0489">Methyltransferase</keyword>
<dbReference type="GO" id="GO:0008168">
    <property type="term" value="F:methyltransferase activity"/>
    <property type="evidence" value="ECO:0007669"/>
    <property type="project" value="UniProtKB-KW"/>
</dbReference>
<dbReference type="STRING" id="1316194.A0A1Q5UF98"/>
<evidence type="ECO:0000256" key="3">
    <source>
        <dbReference type="ARBA" id="ARBA00022723"/>
    </source>
</evidence>
<accession>A0A1Q5UF98</accession>
<dbReference type="GO" id="GO:0032259">
    <property type="term" value="P:methylation"/>
    <property type="evidence" value="ECO:0007669"/>
    <property type="project" value="UniProtKB-KW"/>
</dbReference>
<dbReference type="Pfam" id="PF00067">
    <property type="entry name" value="p450"/>
    <property type="match status" value="2"/>
</dbReference>
<comment type="similarity">
    <text evidence="2">Belongs to the cytochrome P450 family.</text>
</comment>
<evidence type="ECO:0000256" key="2">
    <source>
        <dbReference type="ARBA" id="ARBA00010617"/>
    </source>
</evidence>
<protein>
    <submittedName>
        <fullName evidence="5">Pisatin demethylase</fullName>
    </submittedName>
</protein>
<dbReference type="SUPFAM" id="SSF48264">
    <property type="entry name" value="Cytochrome P450"/>
    <property type="match status" value="1"/>
</dbReference>
<keyword evidence="3" id="KW-0479">Metal-binding</keyword>
<dbReference type="GO" id="GO:0016705">
    <property type="term" value="F:oxidoreductase activity, acting on paired donors, with incorporation or reduction of molecular oxygen"/>
    <property type="evidence" value="ECO:0007669"/>
    <property type="project" value="InterPro"/>
</dbReference>
<proteinExistence type="inferred from homology"/>
<evidence type="ECO:0000256" key="4">
    <source>
        <dbReference type="ARBA" id="ARBA00023004"/>
    </source>
</evidence>
<dbReference type="GO" id="GO:0004497">
    <property type="term" value="F:monooxygenase activity"/>
    <property type="evidence" value="ECO:0007669"/>
    <property type="project" value="InterPro"/>
</dbReference>
<sequence length="186" mass="21501">MAPVYQGAVLDSMFTARDPVYHKSLKSSVAQIFSMTNMKNFEVYADECTQIFMEAMLTLEGQPVDFSMWLQWYAFDVIGAITFQRRFGFTEQRRDVDDMIGKIDIGLQYVKIVGQLPFLIPLLQKGLMSSLAGSDTTAISLRAMIYYIVKNQHVYDKIQREIDEADRNKQLSKFITYEECLKLPYL</sequence>
<dbReference type="GO" id="GO:0005506">
    <property type="term" value="F:iron ion binding"/>
    <property type="evidence" value="ECO:0007669"/>
    <property type="project" value="InterPro"/>
</dbReference>
<dbReference type="PANTHER" id="PTHR24305">
    <property type="entry name" value="CYTOCHROME P450"/>
    <property type="match status" value="1"/>
</dbReference>
<dbReference type="AlphaFoldDB" id="A0A1Q5UF98"/>
<dbReference type="Gene3D" id="1.10.630.10">
    <property type="entry name" value="Cytochrome P450"/>
    <property type="match status" value="2"/>
</dbReference>
<dbReference type="GO" id="GO:0020037">
    <property type="term" value="F:heme binding"/>
    <property type="evidence" value="ECO:0007669"/>
    <property type="project" value="InterPro"/>
</dbReference>
<reference evidence="5 6" key="1">
    <citation type="submission" date="2016-10" db="EMBL/GenBank/DDBJ databases">
        <title>Genome sequence of the ascomycete fungus Penicillium subrubescens.</title>
        <authorList>
            <person name="De Vries R.P."/>
            <person name="Peng M."/>
            <person name="Dilokpimol A."/>
            <person name="Hilden K."/>
            <person name="Makela M.R."/>
            <person name="Grigoriev I."/>
            <person name="Riley R."/>
            <person name="Granchi Z."/>
        </authorList>
    </citation>
    <scope>NUCLEOTIDE SEQUENCE [LARGE SCALE GENOMIC DNA]</scope>
    <source>
        <strain evidence="5 6">CBS 132785</strain>
    </source>
</reference>
<evidence type="ECO:0000313" key="6">
    <source>
        <dbReference type="Proteomes" id="UP000186955"/>
    </source>
</evidence>
<dbReference type="InterPro" id="IPR036396">
    <property type="entry name" value="Cyt_P450_sf"/>
</dbReference>
<name>A0A1Q5UF98_9EURO</name>
<comment type="caution">
    <text evidence="5">The sequence shown here is derived from an EMBL/GenBank/DDBJ whole genome shotgun (WGS) entry which is preliminary data.</text>
</comment>
<keyword evidence="5" id="KW-0808">Transferase</keyword>
<dbReference type="PANTHER" id="PTHR24305:SF232">
    <property type="entry name" value="P450, PUTATIVE (EUROFUNG)-RELATED"/>
    <property type="match status" value="1"/>
</dbReference>
<dbReference type="InterPro" id="IPR050121">
    <property type="entry name" value="Cytochrome_P450_monoxygenase"/>
</dbReference>
<gene>
    <name evidence="5" type="ORF">PENSUB_3343</name>
</gene>
<dbReference type="GO" id="GO:0043386">
    <property type="term" value="P:mycotoxin biosynthetic process"/>
    <property type="evidence" value="ECO:0007669"/>
    <property type="project" value="UniProtKB-ARBA"/>
</dbReference>
<keyword evidence="6" id="KW-1185">Reference proteome</keyword>
<dbReference type="EMBL" id="MNBE01000296">
    <property type="protein sequence ID" value="OKP11151.1"/>
    <property type="molecule type" value="Genomic_DNA"/>
</dbReference>